<dbReference type="EMBL" id="JBANRG010000012">
    <property type="protein sequence ID" value="KAK7461719.1"/>
    <property type="molecule type" value="Genomic_DNA"/>
</dbReference>
<keyword evidence="2" id="KW-0812">Transmembrane</keyword>
<evidence type="ECO:0000313" key="4">
    <source>
        <dbReference type="Proteomes" id="UP001498398"/>
    </source>
</evidence>
<evidence type="ECO:0000256" key="2">
    <source>
        <dbReference type="SAM" id="Phobius"/>
    </source>
</evidence>
<comment type="caution">
    <text evidence="3">The sequence shown here is derived from an EMBL/GenBank/DDBJ whole genome shotgun (WGS) entry which is preliminary data.</text>
</comment>
<keyword evidence="2" id="KW-0472">Membrane</keyword>
<gene>
    <name evidence="3" type="ORF">VKT23_008145</name>
</gene>
<reference evidence="3 4" key="1">
    <citation type="submission" date="2024-01" db="EMBL/GenBank/DDBJ databases">
        <title>A draft genome for the cacao thread blight pathogen Marasmiellus scandens.</title>
        <authorList>
            <person name="Baruah I.K."/>
            <person name="Leung J."/>
            <person name="Bukari Y."/>
            <person name="Amoako-Attah I."/>
            <person name="Meinhardt L.W."/>
            <person name="Bailey B.A."/>
            <person name="Cohen S.P."/>
        </authorList>
    </citation>
    <scope>NUCLEOTIDE SEQUENCE [LARGE SCALE GENOMIC DNA]</scope>
    <source>
        <strain evidence="3 4">GH-19</strain>
    </source>
</reference>
<feature type="region of interest" description="Disordered" evidence="1">
    <location>
        <begin position="295"/>
        <end position="318"/>
    </location>
</feature>
<sequence length="318" mass="34832">MKPSILYLFYATHFLSVSGYKIQATPTVAIGELAQANFSSEFPADPKFQQDYIIVLAKEDETGKYSQNSLGTTFLRTGNKQKDPKGSVTFFIPQEGKYQVQMYEGDQLFGASDDIVVLNSTSAPSSFGSGGNYSGVDSDRKSSSNQILVILISVLGSVTLICATVIFIFWYRARRFGRQESAGADFSSQASSTVLFKGSKMLRDAPIPPGSTYLSTTVAPSDSISQIGYAPKFIPHLPGYQGRDMGMGAGRKYEESISESELEYPYNHRRSDIEKADGIRDDGLNFPYSIPVITTTAATPSPPSTLVESLRNGRRNRY</sequence>
<proteinExistence type="predicted"/>
<accession>A0ABR1JNJ7</accession>
<keyword evidence="2" id="KW-1133">Transmembrane helix</keyword>
<feature type="transmembrane region" description="Helical" evidence="2">
    <location>
        <begin position="147"/>
        <end position="171"/>
    </location>
</feature>
<protein>
    <submittedName>
        <fullName evidence="3">Uncharacterized protein</fullName>
    </submittedName>
</protein>
<organism evidence="3 4">
    <name type="scientific">Marasmiellus scandens</name>
    <dbReference type="NCBI Taxonomy" id="2682957"/>
    <lineage>
        <taxon>Eukaryota</taxon>
        <taxon>Fungi</taxon>
        <taxon>Dikarya</taxon>
        <taxon>Basidiomycota</taxon>
        <taxon>Agaricomycotina</taxon>
        <taxon>Agaricomycetes</taxon>
        <taxon>Agaricomycetidae</taxon>
        <taxon>Agaricales</taxon>
        <taxon>Marasmiineae</taxon>
        <taxon>Omphalotaceae</taxon>
        <taxon>Marasmiellus</taxon>
    </lineage>
</organism>
<dbReference type="Proteomes" id="UP001498398">
    <property type="component" value="Unassembled WGS sequence"/>
</dbReference>
<evidence type="ECO:0000256" key="1">
    <source>
        <dbReference type="SAM" id="MobiDB-lite"/>
    </source>
</evidence>
<name>A0ABR1JNJ7_9AGAR</name>
<keyword evidence="4" id="KW-1185">Reference proteome</keyword>
<evidence type="ECO:0000313" key="3">
    <source>
        <dbReference type="EMBL" id="KAK7461719.1"/>
    </source>
</evidence>